<reference evidence="2 3" key="1">
    <citation type="submission" date="2019-05" db="EMBL/GenBank/DDBJ databases">
        <title>Draft genome sequence of Nonomuraea zeae DSM 100528.</title>
        <authorList>
            <person name="Saricaoglu S."/>
            <person name="Isik K."/>
        </authorList>
    </citation>
    <scope>NUCLEOTIDE SEQUENCE [LARGE SCALE GENOMIC DNA]</scope>
    <source>
        <strain evidence="2 3">DSM 100528</strain>
    </source>
</reference>
<sequence length="107" mass="11727">MELIVMLLLPLPLGYLVRSRVAAYLAYIGAHSFVFTFQTMTLTKAWVGGAYDAFAKDPNQPEWPYAVVNLAIYAAGLGLVALGAWLRDRRRARRSSDGIDLAAPGRA</sequence>
<dbReference type="AlphaFoldDB" id="A0A5S4H3J7"/>
<feature type="transmembrane region" description="Helical" evidence="1">
    <location>
        <begin position="21"/>
        <end position="43"/>
    </location>
</feature>
<keyword evidence="1" id="KW-0472">Membrane</keyword>
<feature type="transmembrane region" description="Helical" evidence="1">
    <location>
        <begin position="63"/>
        <end position="86"/>
    </location>
</feature>
<evidence type="ECO:0000313" key="2">
    <source>
        <dbReference type="EMBL" id="TMR39823.1"/>
    </source>
</evidence>
<evidence type="ECO:0000313" key="3">
    <source>
        <dbReference type="Proteomes" id="UP000306628"/>
    </source>
</evidence>
<gene>
    <name evidence="2" type="ORF">ETD85_00130</name>
</gene>
<dbReference type="OrthoDB" id="4838646at2"/>
<organism evidence="2 3">
    <name type="scientific">Nonomuraea zeae</name>
    <dbReference type="NCBI Taxonomy" id="1642303"/>
    <lineage>
        <taxon>Bacteria</taxon>
        <taxon>Bacillati</taxon>
        <taxon>Actinomycetota</taxon>
        <taxon>Actinomycetes</taxon>
        <taxon>Streptosporangiales</taxon>
        <taxon>Streptosporangiaceae</taxon>
        <taxon>Nonomuraea</taxon>
    </lineage>
</organism>
<dbReference type="RefSeq" id="WP_138687479.1">
    <property type="nucleotide sequence ID" value="NZ_JBHSAZ010000052.1"/>
</dbReference>
<keyword evidence="1" id="KW-1133">Transmembrane helix</keyword>
<protein>
    <submittedName>
        <fullName evidence="2">Uncharacterized protein</fullName>
    </submittedName>
</protein>
<evidence type="ECO:0000256" key="1">
    <source>
        <dbReference type="SAM" id="Phobius"/>
    </source>
</evidence>
<dbReference type="Proteomes" id="UP000306628">
    <property type="component" value="Unassembled WGS sequence"/>
</dbReference>
<dbReference type="EMBL" id="VCKX01000001">
    <property type="protein sequence ID" value="TMR39823.1"/>
    <property type="molecule type" value="Genomic_DNA"/>
</dbReference>
<keyword evidence="1" id="KW-0812">Transmembrane</keyword>
<keyword evidence="3" id="KW-1185">Reference proteome</keyword>
<accession>A0A5S4H3J7</accession>
<comment type="caution">
    <text evidence="2">The sequence shown here is derived from an EMBL/GenBank/DDBJ whole genome shotgun (WGS) entry which is preliminary data.</text>
</comment>
<proteinExistence type="predicted"/>
<name>A0A5S4H3J7_9ACTN</name>